<protein>
    <submittedName>
        <fullName evidence="1">Uncharacterized protein</fullName>
    </submittedName>
</protein>
<gene>
    <name evidence="1" type="ORF">HPB50_021653</name>
</gene>
<sequence length="487" mass="52704">MDAHRTVVVMVARPNFNSGTTGTTKGSPRPPEGVGEGGDGRFRRQGSKAKGDPDRCDHYGSTALHCAAANGHINCVSFLVSFGVNLWALDNDFHTATDVASINQREEVLRFLDQAVSKQSALNKKLVQRLKEKALRDADKRRKGYQKLTRKAAKKAERDDKMLEKQRKRMAQVELLVEANNGVHSALIPLHVGDGRGTLQPTRAPKFSDMVSTGTSTTVSSRKGLGAVSKKVHLRKQNTDPGEFNKVRTLDNDGKKSIRSLTGLQRDAEVVFVPKGSAEEPLLSPASRPGLPDFLKDGSPPGDLSRAISEPDLGAHPDSGLGEDEPTTGSSMFERPGFGSVAFRNSISGTLLSLPSCRIDDEEASSIALPCGSVVDSIGSAGSLAHRQSVLPWEDVEDVYYEEDEEDEEEDGSGTPAIVVFLAAHGLAEYVDLFSREKVDLDALTLLGEEDLKTMGVPLGPRKKLLRAVEQRRVAFEDPGEVADSRL</sequence>
<evidence type="ECO:0000313" key="1">
    <source>
        <dbReference type="EMBL" id="KAH6943421.1"/>
    </source>
</evidence>
<comment type="caution">
    <text evidence="1">The sequence shown here is derived from an EMBL/GenBank/DDBJ whole genome shotgun (WGS) entry which is preliminary data.</text>
</comment>
<evidence type="ECO:0000313" key="2">
    <source>
        <dbReference type="Proteomes" id="UP000821845"/>
    </source>
</evidence>
<dbReference type="Proteomes" id="UP000821845">
    <property type="component" value="Chromosome 10"/>
</dbReference>
<dbReference type="EMBL" id="CM023490">
    <property type="protein sequence ID" value="KAH6943421.1"/>
    <property type="molecule type" value="Genomic_DNA"/>
</dbReference>
<organism evidence="1 2">
    <name type="scientific">Hyalomma asiaticum</name>
    <name type="common">Tick</name>
    <dbReference type="NCBI Taxonomy" id="266040"/>
    <lineage>
        <taxon>Eukaryota</taxon>
        <taxon>Metazoa</taxon>
        <taxon>Ecdysozoa</taxon>
        <taxon>Arthropoda</taxon>
        <taxon>Chelicerata</taxon>
        <taxon>Arachnida</taxon>
        <taxon>Acari</taxon>
        <taxon>Parasitiformes</taxon>
        <taxon>Ixodida</taxon>
        <taxon>Ixodoidea</taxon>
        <taxon>Ixodidae</taxon>
        <taxon>Hyalomminae</taxon>
        <taxon>Hyalomma</taxon>
    </lineage>
</organism>
<keyword evidence="2" id="KW-1185">Reference proteome</keyword>
<accession>A0ACB7TAZ5</accession>
<proteinExistence type="predicted"/>
<name>A0ACB7TAZ5_HYAAI</name>
<reference evidence="1" key="1">
    <citation type="submission" date="2020-05" db="EMBL/GenBank/DDBJ databases">
        <title>Large-scale comparative analyses of tick genomes elucidate their genetic diversity and vector capacities.</title>
        <authorList>
            <person name="Jia N."/>
            <person name="Wang J."/>
            <person name="Shi W."/>
            <person name="Du L."/>
            <person name="Sun Y."/>
            <person name="Zhan W."/>
            <person name="Jiang J."/>
            <person name="Wang Q."/>
            <person name="Zhang B."/>
            <person name="Ji P."/>
            <person name="Sakyi L.B."/>
            <person name="Cui X."/>
            <person name="Yuan T."/>
            <person name="Jiang B."/>
            <person name="Yang W."/>
            <person name="Lam T.T.-Y."/>
            <person name="Chang Q."/>
            <person name="Ding S."/>
            <person name="Wang X."/>
            <person name="Zhu J."/>
            <person name="Ruan X."/>
            <person name="Zhao L."/>
            <person name="Wei J."/>
            <person name="Que T."/>
            <person name="Du C."/>
            <person name="Cheng J."/>
            <person name="Dai P."/>
            <person name="Han X."/>
            <person name="Huang E."/>
            <person name="Gao Y."/>
            <person name="Liu J."/>
            <person name="Shao H."/>
            <person name="Ye R."/>
            <person name="Li L."/>
            <person name="Wei W."/>
            <person name="Wang X."/>
            <person name="Wang C."/>
            <person name="Yang T."/>
            <person name="Huo Q."/>
            <person name="Li W."/>
            <person name="Guo W."/>
            <person name="Chen H."/>
            <person name="Zhou L."/>
            <person name="Ni X."/>
            <person name="Tian J."/>
            <person name="Zhou Y."/>
            <person name="Sheng Y."/>
            <person name="Liu T."/>
            <person name="Pan Y."/>
            <person name="Xia L."/>
            <person name="Li J."/>
            <person name="Zhao F."/>
            <person name="Cao W."/>
        </authorList>
    </citation>
    <scope>NUCLEOTIDE SEQUENCE</scope>
    <source>
        <strain evidence="1">Hyas-2018</strain>
    </source>
</reference>